<dbReference type="HOGENOM" id="CLU_466659_0_0_0"/>
<dbReference type="Proteomes" id="UP000004358">
    <property type="component" value="Unassembled WGS sequence"/>
</dbReference>
<reference evidence="4 5" key="1">
    <citation type="submission" date="2006-02" db="EMBL/GenBank/DDBJ databases">
        <authorList>
            <person name="Amann R."/>
            <person name="Ferriera S."/>
            <person name="Johnson J."/>
            <person name="Kravitz S."/>
            <person name="Halpern A."/>
            <person name="Remington K."/>
            <person name="Beeson K."/>
            <person name="Tran B."/>
            <person name="Rogers Y.-H."/>
            <person name="Friedman R."/>
            <person name="Venter J.C."/>
        </authorList>
    </citation>
    <scope>NUCLEOTIDE SEQUENCE [LARGE SCALE GENOMIC DNA]</scope>
    <source>
        <strain evidence="4 5">DSM 3645</strain>
    </source>
</reference>
<dbReference type="eggNOG" id="COG1413">
    <property type="taxonomic scope" value="Bacteria"/>
</dbReference>
<dbReference type="PANTHER" id="PTHR48081:SF30">
    <property type="entry name" value="ACETYL-HYDROLASE LIPR-RELATED"/>
    <property type="match status" value="1"/>
</dbReference>
<sequence>MTTPRFILICLIASSGWDGLLVTTSRAMADETNSRQTCLSILQTALKSDQFWPAMHAAEGLTAVGHHAEVSKHLKQRWKSTHDDQQQCGIARELVRAGDNSFVGMLSYRLADPASTGRVHAAESLFKLGLLGDKATLRRAAKSEDQGLRQMSLAALARSGDIVAHQQILDDLKAQNETIRRRAAWILGVIGNEQDRQAVQNAAREDAEPLEKAEFDHTLVTLGDEQAMASLNDHLTSDVAAIRANAAYYAGAARLVQTEPTLLALLNDPVADVKIRAAASWLQLQDQEQPPKTITPQSAAPDYLRLAAAKMEPNQKILYQTIGDQSLKLHLFTPPEWKKSDSRPCLITIHGGGWTGGEPRRMYPFCDYFAHRGMVAISIEYRLLNPRRGVTVFDSVRDARSAVRYIRGHAKELGIDPQQIVACGASAGGHLAVGAALFDQVDEDSSAIQVAATPDALALLFPVIDTSPAGYGSAKLGDRWRELSPADNVRADLPPTIMLHGTGDTVTPFAGVKKFHLAMNEAGNRCDLHVNKAGRHGYLMFDLGLYYEALQQLNTFLTSLKFLPYDDSAIRSSSKRSVPASPSE</sequence>
<comment type="similarity">
    <text evidence="1">Belongs to the 'GDXG' lipolytic enzyme family.</text>
</comment>
<dbReference type="EMBL" id="AANZ01000020">
    <property type="protein sequence ID" value="EAQ78571.1"/>
    <property type="molecule type" value="Genomic_DNA"/>
</dbReference>
<dbReference type="Gene3D" id="3.40.50.1820">
    <property type="entry name" value="alpha/beta hydrolase"/>
    <property type="match status" value="1"/>
</dbReference>
<evidence type="ECO:0000313" key="5">
    <source>
        <dbReference type="Proteomes" id="UP000004358"/>
    </source>
</evidence>
<dbReference type="InterPro" id="IPR029058">
    <property type="entry name" value="AB_hydrolase_fold"/>
</dbReference>
<proteinExistence type="inferred from homology"/>
<dbReference type="InterPro" id="IPR049492">
    <property type="entry name" value="BD-FAE-like_dom"/>
</dbReference>
<organism evidence="4 5">
    <name type="scientific">Blastopirellula marina DSM 3645</name>
    <dbReference type="NCBI Taxonomy" id="314230"/>
    <lineage>
        <taxon>Bacteria</taxon>
        <taxon>Pseudomonadati</taxon>
        <taxon>Planctomycetota</taxon>
        <taxon>Planctomycetia</taxon>
        <taxon>Pirellulales</taxon>
        <taxon>Pirellulaceae</taxon>
        <taxon>Blastopirellula</taxon>
    </lineage>
</organism>
<dbReference type="SUPFAM" id="SSF53474">
    <property type="entry name" value="alpha/beta-Hydrolases"/>
    <property type="match status" value="1"/>
</dbReference>
<dbReference type="STRING" id="314230.DSM3645_26849"/>
<feature type="domain" description="BD-FAE-like" evidence="3">
    <location>
        <begin position="332"/>
        <end position="442"/>
    </location>
</feature>
<dbReference type="GO" id="GO:0004806">
    <property type="term" value="F:triacylglycerol lipase activity"/>
    <property type="evidence" value="ECO:0007669"/>
    <property type="project" value="TreeGrafter"/>
</dbReference>
<dbReference type="InterPro" id="IPR011989">
    <property type="entry name" value="ARM-like"/>
</dbReference>
<dbReference type="Pfam" id="PF20434">
    <property type="entry name" value="BD-FAE"/>
    <property type="match status" value="1"/>
</dbReference>
<protein>
    <submittedName>
        <fullName evidence="4">Probable lipase/esterase</fullName>
    </submittedName>
</protein>
<comment type="caution">
    <text evidence="4">The sequence shown here is derived from an EMBL/GenBank/DDBJ whole genome shotgun (WGS) entry which is preliminary data.</text>
</comment>
<keyword evidence="2" id="KW-0378">Hydrolase</keyword>
<evidence type="ECO:0000256" key="1">
    <source>
        <dbReference type="ARBA" id="ARBA00010515"/>
    </source>
</evidence>
<gene>
    <name evidence="4" type="ORF">DSM3645_26849</name>
</gene>
<accession>A3ZY95</accession>
<dbReference type="Gene3D" id="1.25.10.10">
    <property type="entry name" value="Leucine-rich Repeat Variant"/>
    <property type="match status" value="2"/>
</dbReference>
<dbReference type="PANTHER" id="PTHR48081">
    <property type="entry name" value="AB HYDROLASE SUPERFAMILY PROTEIN C4A8.06C"/>
    <property type="match status" value="1"/>
</dbReference>
<dbReference type="ESTHER" id="9plan-a3zy95">
    <property type="family name" value="BD-FAE"/>
</dbReference>
<dbReference type="AlphaFoldDB" id="A3ZY95"/>
<dbReference type="RefSeq" id="WP_002653264.1">
    <property type="nucleotide sequence ID" value="NZ_CH672376.1"/>
</dbReference>
<evidence type="ECO:0000313" key="4">
    <source>
        <dbReference type="EMBL" id="EAQ78571.1"/>
    </source>
</evidence>
<name>A3ZY95_9BACT</name>
<dbReference type="InterPro" id="IPR016024">
    <property type="entry name" value="ARM-type_fold"/>
</dbReference>
<evidence type="ECO:0000259" key="3">
    <source>
        <dbReference type="Pfam" id="PF20434"/>
    </source>
</evidence>
<dbReference type="SUPFAM" id="SSF48371">
    <property type="entry name" value="ARM repeat"/>
    <property type="match status" value="1"/>
</dbReference>
<evidence type="ECO:0000256" key="2">
    <source>
        <dbReference type="ARBA" id="ARBA00022801"/>
    </source>
</evidence>
<dbReference type="InterPro" id="IPR050300">
    <property type="entry name" value="GDXG_lipolytic_enzyme"/>
</dbReference>
<dbReference type="eggNOG" id="COG0657">
    <property type="taxonomic scope" value="Bacteria"/>
</dbReference>